<proteinExistence type="predicted"/>
<organism evidence="6 7">
    <name type="scientific">Gnomoniopsis smithogilvyi</name>
    <dbReference type="NCBI Taxonomy" id="1191159"/>
    <lineage>
        <taxon>Eukaryota</taxon>
        <taxon>Fungi</taxon>
        <taxon>Dikarya</taxon>
        <taxon>Ascomycota</taxon>
        <taxon>Pezizomycotina</taxon>
        <taxon>Sordariomycetes</taxon>
        <taxon>Sordariomycetidae</taxon>
        <taxon>Diaporthales</taxon>
        <taxon>Gnomoniaceae</taxon>
        <taxon>Gnomoniopsis</taxon>
    </lineage>
</organism>
<name>A0A9W8YIY0_9PEZI</name>
<dbReference type="InterPro" id="IPR027417">
    <property type="entry name" value="P-loop_NTPase"/>
</dbReference>
<feature type="compositionally biased region" description="Polar residues" evidence="2">
    <location>
        <begin position="1300"/>
        <end position="1317"/>
    </location>
</feature>
<dbReference type="EMBL" id="JAPEVB010000006">
    <property type="protein sequence ID" value="KAJ4385997.1"/>
    <property type="molecule type" value="Genomic_DNA"/>
</dbReference>
<dbReference type="SUPFAM" id="SSF52540">
    <property type="entry name" value="P-loop containing nucleoside triphosphate hydrolases"/>
    <property type="match status" value="1"/>
</dbReference>
<sequence>MSSNTSAAAAIIRSHIQFDPAKARKDDYTNKDTLSDWERLPELPSSEEILSDDASDDLPWFPTNHVWKNKPEYLEALYKILRFEGVEGLRYSVRNVRNNPNIGEDDNTCIYTKVYVKGYLFAKLGPIARISFSTIRAGVKIKWMLSKRLQPGKVVALSADFFKTDCRIAVVAQRPFDGGLDQNPPIIDIIWADGNQAIVNPEQELVMIEARNGYYEAVRHALRGLQHAAQEWSPFDKYVVTLDRSDLPCSSVTKNVKLSILVDHLTRDHSCNSSMNGHDASRRTENGFFNDFEVDLECLTGMDDSQVQALQRILTKEIAIIQGPPGTGKTFTSVKSIMAILKYRRAGDPPIIISAQTNHALDQLLIHCKSAGANIMRVGGRTDNDEIAQRTMYELRQAFKLGGQGKYLEKQRLLIAERFEALVHNVFGGTGLLDPKALYEAGVLSEAQYRSLSDEDWEESNDDAAMDSWLGNERIERIRQMDDLDFEEFEALDVLDENLNDEKVDTEDDPIRGRFVTLSSQHTGQRPHASSWEARCRALLEKHSDLYDIPRGYRGGVYQVLELKLRKATEAKFRRILEDAVEQAQEGKARGWIRDLRVVDRHCIDIVGCTTTGLTKYRGFLSAIQPKVLLIEEAAETREANIASALFPSLQQLILVGDHQQLPPSCDIARLAKDPYNLNVSLFERLVDVLPYTMLNCQRRMAPELRAIVQKFYPKLKDHPLVRDTEKRPLIPGMGERRSWFFTHQWPDDTDADNSKFNQAEVDMVVSFVCYLIQNGVSASEITILTYYKGQKRKLLKCLRQRYPTGKFFNVATVDSYQGEENEIVILSLVRSPGPSRDYRVGFLDSRNRATVAISRARRGFFMFGNKDNLLNATVDSFKTWAPIWNAFAEQRRVAMSKGLPLVCRNHGNEIWVKEADELVGNAGGCWVACHGHLKCGHACSQMCHITSHELVSCSEPCARALDCGHKCAGYCTDPCQCAVNCPEYAEIRLRDQLAAQAHIHESEVSNTWTSSSPARLAGMSSASPASAYWQNMVDNPVAYDRNERAKAMGDVKLTMDTFKRAFGGIKETYVAISEQDGRRVQGVPTNAEVREEAPLRRMKTDTSRSNGSGVARTRRPVNKPWENGKACLQVSNSNDSISDSHTAKGHGGKDLGRQSQHPNVTLVGRRQGSSMKETSCPEPIDTFIAIANNVTVRARCRPHGNNPTNGRHIGVHHTTRPWIEHAGGSPAKLSPTLQQDDIPDSASVVGGLGFNEELSQAIRRAGQLQTAKVRHAPSNAGRFQLPGHDSIRGEESLIDFADNGTTSTSGKPQDGQDCQSQKYESLIDLELDQAFSLASLDEKFAKDVLLLDDM</sequence>
<feature type="region of interest" description="Disordered" evidence="2">
    <location>
        <begin position="1097"/>
        <end position="1177"/>
    </location>
</feature>
<keyword evidence="1" id="KW-0378">Hydrolase</keyword>
<evidence type="ECO:0000313" key="7">
    <source>
        <dbReference type="Proteomes" id="UP001140453"/>
    </source>
</evidence>
<dbReference type="Pfam" id="PF13087">
    <property type="entry name" value="AAA_12"/>
    <property type="match status" value="1"/>
</dbReference>
<dbReference type="PANTHER" id="PTHR10887:SF341">
    <property type="entry name" value="NFX1-TYPE ZINC FINGER-CONTAINING PROTEIN 1"/>
    <property type="match status" value="1"/>
</dbReference>
<dbReference type="GO" id="GO:0031380">
    <property type="term" value="C:nuclear RNA-directed RNA polymerase complex"/>
    <property type="evidence" value="ECO:0007669"/>
    <property type="project" value="TreeGrafter"/>
</dbReference>
<dbReference type="Proteomes" id="UP001140453">
    <property type="component" value="Unassembled WGS sequence"/>
</dbReference>
<dbReference type="Gene3D" id="3.40.50.300">
    <property type="entry name" value="P-loop containing nucleotide triphosphate hydrolases"/>
    <property type="match status" value="3"/>
</dbReference>
<protein>
    <recommendedName>
        <fullName evidence="8">Helicase</fullName>
    </recommendedName>
</protein>
<dbReference type="Pfam" id="PF13086">
    <property type="entry name" value="AAA_11"/>
    <property type="match status" value="1"/>
</dbReference>
<dbReference type="PANTHER" id="PTHR10887">
    <property type="entry name" value="DNA2/NAM7 HELICASE FAMILY"/>
    <property type="match status" value="1"/>
</dbReference>
<evidence type="ECO:0000256" key="2">
    <source>
        <dbReference type="SAM" id="MobiDB-lite"/>
    </source>
</evidence>
<dbReference type="GO" id="GO:0031048">
    <property type="term" value="P:regulatory ncRNA-mediated heterochromatin formation"/>
    <property type="evidence" value="ECO:0007669"/>
    <property type="project" value="TreeGrafter"/>
</dbReference>
<feature type="compositionally biased region" description="Polar residues" evidence="2">
    <location>
        <begin position="1130"/>
        <end position="1141"/>
    </location>
</feature>
<evidence type="ECO:0000259" key="3">
    <source>
        <dbReference type="Pfam" id="PF13086"/>
    </source>
</evidence>
<dbReference type="Pfam" id="PF25396">
    <property type="entry name" value="ZNFX1"/>
    <property type="match status" value="1"/>
</dbReference>
<feature type="domain" description="DNA2/NAM7 helicase-like C-terminal" evidence="4">
    <location>
        <begin position="678"/>
        <end position="867"/>
    </location>
</feature>
<keyword evidence="1" id="KW-0547">Nucleotide-binding</keyword>
<feature type="region of interest" description="Disordered" evidence="2">
    <location>
        <begin position="1297"/>
        <end position="1317"/>
    </location>
</feature>
<dbReference type="InterPro" id="IPR041677">
    <property type="entry name" value="DNA2/NAM7_AAA_11"/>
</dbReference>
<dbReference type="CDD" id="cd18808">
    <property type="entry name" value="SF1_C_Upf1"/>
    <property type="match status" value="1"/>
</dbReference>
<comment type="caution">
    <text evidence="6">The sequence shown here is derived from an EMBL/GenBank/DDBJ whole genome shotgun (WGS) entry which is preliminary data.</text>
</comment>
<dbReference type="InterPro" id="IPR041679">
    <property type="entry name" value="DNA2/NAM7-like_C"/>
</dbReference>
<feature type="domain" description="DNA2/NAM7 helicase helicase" evidence="3">
    <location>
        <begin position="302"/>
        <end position="665"/>
    </location>
</feature>
<dbReference type="InterPro" id="IPR047187">
    <property type="entry name" value="SF1_C_Upf1"/>
</dbReference>
<gene>
    <name evidence="6" type="ORF">N0V93_008888</name>
</gene>
<dbReference type="GO" id="GO:0004386">
    <property type="term" value="F:helicase activity"/>
    <property type="evidence" value="ECO:0007669"/>
    <property type="project" value="InterPro"/>
</dbReference>
<evidence type="ECO:0000256" key="1">
    <source>
        <dbReference type="ARBA" id="ARBA00022806"/>
    </source>
</evidence>
<reference evidence="6" key="1">
    <citation type="submission" date="2022-10" db="EMBL/GenBank/DDBJ databases">
        <title>Tapping the CABI collections for fungal endophytes: first genome assemblies for Collariella, Neodidymelliopsis, Ascochyta clinopodiicola, Didymella pomorum, Didymosphaeria variabile, Neocosmospora piperis and Neocucurbitaria cava.</title>
        <authorList>
            <person name="Hill R."/>
        </authorList>
    </citation>
    <scope>NUCLEOTIDE SEQUENCE</scope>
    <source>
        <strain evidence="6">IMI 355082</strain>
    </source>
</reference>
<keyword evidence="7" id="KW-1185">Reference proteome</keyword>
<evidence type="ECO:0008006" key="8">
    <source>
        <dbReference type="Google" id="ProtNLM"/>
    </source>
</evidence>
<evidence type="ECO:0000259" key="4">
    <source>
        <dbReference type="Pfam" id="PF13087"/>
    </source>
</evidence>
<evidence type="ECO:0000313" key="6">
    <source>
        <dbReference type="EMBL" id="KAJ4385997.1"/>
    </source>
</evidence>
<keyword evidence="1" id="KW-0347">Helicase</keyword>
<accession>A0A9W8YIY0</accession>
<dbReference type="OrthoDB" id="409395at2759"/>
<keyword evidence="1" id="KW-0067">ATP-binding</keyword>
<evidence type="ECO:0000259" key="5">
    <source>
        <dbReference type="Pfam" id="PF25396"/>
    </source>
</evidence>
<feature type="domain" description="ZNFX1" evidence="5">
    <location>
        <begin position="104"/>
        <end position="211"/>
    </location>
</feature>
<dbReference type="InterPro" id="IPR057373">
    <property type="entry name" value="ZNFX1"/>
</dbReference>
<dbReference type="InterPro" id="IPR045055">
    <property type="entry name" value="DNA2/NAM7-like"/>
</dbReference>